<dbReference type="PROSITE" id="PS50926">
    <property type="entry name" value="TRAM"/>
    <property type="match status" value="1"/>
</dbReference>
<comment type="subunit">
    <text evidence="13">Monomer.</text>
</comment>
<dbReference type="SMART" id="SM00729">
    <property type="entry name" value="Elp3"/>
    <property type="match status" value="1"/>
</dbReference>
<feature type="binding site" evidence="13">
    <location>
        <position position="15"/>
    </location>
    <ligand>
        <name>[4Fe-4S] cluster</name>
        <dbReference type="ChEBI" id="CHEBI:49883"/>
        <label>1</label>
    </ligand>
</feature>
<dbReference type="PROSITE" id="PS51918">
    <property type="entry name" value="RADICAL_SAM"/>
    <property type="match status" value="1"/>
</dbReference>
<comment type="catalytic activity">
    <reaction evidence="9 13">
        <text>N(6)-dimethylallyladenosine(37) in tRNA + (sulfur carrier)-SH + AH2 + 2 S-adenosyl-L-methionine = 2-methylsulfanyl-N(6)-dimethylallyladenosine(37) in tRNA + (sulfur carrier)-H + 5'-deoxyadenosine + L-methionine + A + S-adenosyl-L-homocysteine + 2 H(+)</text>
        <dbReference type="Rhea" id="RHEA:37067"/>
        <dbReference type="Rhea" id="RHEA-COMP:10375"/>
        <dbReference type="Rhea" id="RHEA-COMP:10376"/>
        <dbReference type="Rhea" id="RHEA-COMP:14737"/>
        <dbReference type="Rhea" id="RHEA-COMP:14739"/>
        <dbReference type="ChEBI" id="CHEBI:13193"/>
        <dbReference type="ChEBI" id="CHEBI:15378"/>
        <dbReference type="ChEBI" id="CHEBI:17319"/>
        <dbReference type="ChEBI" id="CHEBI:17499"/>
        <dbReference type="ChEBI" id="CHEBI:29917"/>
        <dbReference type="ChEBI" id="CHEBI:57844"/>
        <dbReference type="ChEBI" id="CHEBI:57856"/>
        <dbReference type="ChEBI" id="CHEBI:59789"/>
        <dbReference type="ChEBI" id="CHEBI:64428"/>
        <dbReference type="ChEBI" id="CHEBI:74415"/>
        <dbReference type="ChEBI" id="CHEBI:74417"/>
        <dbReference type="EC" id="2.8.4.3"/>
    </reaction>
</comment>
<dbReference type="GO" id="GO:0046872">
    <property type="term" value="F:metal ion binding"/>
    <property type="evidence" value="ECO:0007669"/>
    <property type="project" value="UniProtKB-KW"/>
</dbReference>
<dbReference type="GO" id="GO:0035597">
    <property type="term" value="F:tRNA-2-methylthio-N(6)-dimethylallyladenosine(37) synthase activity"/>
    <property type="evidence" value="ECO:0007669"/>
    <property type="project" value="UniProtKB-EC"/>
</dbReference>
<evidence type="ECO:0000256" key="9">
    <source>
        <dbReference type="ARBA" id="ARBA00051425"/>
    </source>
</evidence>
<evidence type="ECO:0000259" key="15">
    <source>
        <dbReference type="PROSITE" id="PS51449"/>
    </source>
</evidence>
<comment type="function">
    <text evidence="1 13">Catalyzes the methylthiolation of N6-(dimethylallyl)adenosine (i(6)A), leading to the formation of 2-methylthio-N6-(dimethylallyl)adenosine (ms(2)i(6)A) at position 37 in tRNAs that read codons beginning with uridine.</text>
</comment>
<dbReference type="Pfam" id="PF00919">
    <property type="entry name" value="UPF0004"/>
    <property type="match status" value="1"/>
</dbReference>
<keyword evidence="7 13" id="KW-0411">Iron-sulfur</keyword>
<dbReference type="SUPFAM" id="SSF102114">
    <property type="entry name" value="Radical SAM enzymes"/>
    <property type="match status" value="1"/>
</dbReference>
<keyword evidence="4 13" id="KW-0949">S-adenosyl-L-methionine</keyword>
<comment type="cofactor">
    <cofactor evidence="13">
        <name>[4Fe-4S] cluster</name>
        <dbReference type="ChEBI" id="CHEBI:49883"/>
    </cofactor>
    <text evidence="13">Binds 2 [4Fe-4S] clusters. One cluster is coordinated with 3 cysteines and an exchangeable S-adenosyl-L-methionine.</text>
</comment>
<dbReference type="GO" id="GO:0005829">
    <property type="term" value="C:cytosol"/>
    <property type="evidence" value="ECO:0007669"/>
    <property type="project" value="TreeGrafter"/>
</dbReference>
<feature type="binding site" evidence="13">
    <location>
        <position position="175"/>
    </location>
    <ligand>
        <name>[4Fe-4S] cluster</name>
        <dbReference type="ChEBI" id="CHEBI:49883"/>
        <label>2</label>
        <note>4Fe-4S-S-AdoMet</note>
    </ligand>
</feature>
<name>A0A7W9SXG7_ARMRO</name>
<dbReference type="InterPro" id="IPR038135">
    <property type="entry name" value="Methylthiotransferase_N_sf"/>
</dbReference>
<dbReference type="Proteomes" id="UP000520814">
    <property type="component" value="Unassembled WGS sequence"/>
</dbReference>
<keyword evidence="2 13" id="KW-0004">4Fe-4S</keyword>
<dbReference type="PANTHER" id="PTHR43020:SF2">
    <property type="entry name" value="MITOCHONDRIAL TRNA METHYLTHIOTRANSFERASE CDK5RAP1"/>
    <property type="match status" value="1"/>
</dbReference>
<evidence type="ECO:0000313" key="18">
    <source>
        <dbReference type="Proteomes" id="UP000520814"/>
    </source>
</evidence>
<organism evidence="17 18">
    <name type="scientific">Armatimonas rosea</name>
    <dbReference type="NCBI Taxonomy" id="685828"/>
    <lineage>
        <taxon>Bacteria</taxon>
        <taxon>Bacillati</taxon>
        <taxon>Armatimonadota</taxon>
        <taxon>Armatimonadia</taxon>
        <taxon>Armatimonadales</taxon>
        <taxon>Armatimonadaceae</taxon>
        <taxon>Armatimonas</taxon>
    </lineage>
</organism>
<dbReference type="InterPro" id="IPR023404">
    <property type="entry name" value="rSAM_horseshoe"/>
</dbReference>
<comment type="similarity">
    <text evidence="13">Belongs to the methylthiotransferase family. MiaB subfamily.</text>
</comment>
<evidence type="ECO:0000256" key="1">
    <source>
        <dbReference type="ARBA" id="ARBA00003234"/>
    </source>
</evidence>
<dbReference type="Gene3D" id="3.80.30.20">
    <property type="entry name" value="tm_1862 like domain"/>
    <property type="match status" value="1"/>
</dbReference>
<dbReference type="FunFam" id="3.80.30.20:FF:000001">
    <property type="entry name" value="tRNA-2-methylthio-N(6)-dimethylallyladenosine synthase 2"/>
    <property type="match status" value="1"/>
</dbReference>
<dbReference type="InterPro" id="IPR013848">
    <property type="entry name" value="Methylthiotransferase_N"/>
</dbReference>
<feature type="binding site" evidence="13">
    <location>
        <position position="85"/>
    </location>
    <ligand>
        <name>[4Fe-4S] cluster</name>
        <dbReference type="ChEBI" id="CHEBI:49883"/>
        <label>1</label>
    </ligand>
</feature>
<reference evidence="17 18" key="1">
    <citation type="submission" date="2020-08" db="EMBL/GenBank/DDBJ databases">
        <title>Genomic Encyclopedia of Type Strains, Phase IV (KMG-IV): sequencing the most valuable type-strain genomes for metagenomic binning, comparative biology and taxonomic classification.</title>
        <authorList>
            <person name="Goeker M."/>
        </authorList>
    </citation>
    <scope>NUCLEOTIDE SEQUENCE [LARGE SCALE GENOMIC DNA]</scope>
    <source>
        <strain evidence="17 18">DSM 23562</strain>
    </source>
</reference>
<dbReference type="EC" id="2.8.4.3" evidence="8 13"/>
<dbReference type="EMBL" id="JACHGW010000008">
    <property type="protein sequence ID" value="MBB6053669.1"/>
    <property type="molecule type" value="Genomic_DNA"/>
</dbReference>
<proteinExistence type="inferred from homology"/>
<dbReference type="Pfam" id="PF04055">
    <property type="entry name" value="Radical_SAM"/>
    <property type="match status" value="1"/>
</dbReference>
<accession>A0A7W9SXG7</accession>
<sequence length="459" mass="51521">MAEKTKKFHVITWGCQMNVDDSDQIENLLLSDGLEKADSLEDADVVMLNTCSVRQKPEDKVFSQLGILAELKQARPDMVIGVTGCMAQRAGAEIARRAPHIDLIAGTAQLERIPELVRTRQSLLESGAAKQNAPSDVLIQLQLPRKKEESQLYLPERKRVTTGKLKSFVSIMYGCDKFCQFCIVPHTRGKERSRPASEIIGEVEYLAQHGTKEVCLLGQTVNSYGLKGLEATCSFSELLRRVDAVDGIERIRFTSPYPKDFTDDVIEAMASLPAVCEQVHLPVQVGDDVLLKRMNRGYTLDQYRTIVAKLRAAMPDIVITTDLMLGFPGETEEQVQNTLDFVEEIRFDQAFMFIYSPRHPTPAAKMPDQIPQPVKVERLERLIAIQNRIVVEKNNQYAAERRVYDVLVEGASPKHPGQWHGLTRGGKTVNFDAHRNLTGHTVKVRALEGHLWGFMGELV</sequence>
<dbReference type="FunFam" id="3.40.50.12160:FF:000003">
    <property type="entry name" value="CDK5 regulatory subunit-associated protein 1"/>
    <property type="match status" value="1"/>
</dbReference>
<dbReference type="SFLD" id="SFLDG01082">
    <property type="entry name" value="B12-binding_domain_containing"/>
    <property type="match status" value="1"/>
</dbReference>
<evidence type="ECO:0000259" key="16">
    <source>
        <dbReference type="PROSITE" id="PS51918"/>
    </source>
</evidence>
<dbReference type="HAMAP" id="MF_01864">
    <property type="entry name" value="tRNA_metthiotr_MiaB"/>
    <property type="match status" value="1"/>
</dbReference>
<dbReference type="GO" id="GO:0051539">
    <property type="term" value="F:4 iron, 4 sulfur cluster binding"/>
    <property type="evidence" value="ECO:0007669"/>
    <property type="project" value="UniProtKB-UniRule"/>
</dbReference>
<dbReference type="NCBIfam" id="TIGR01574">
    <property type="entry name" value="miaB-methiolase"/>
    <property type="match status" value="1"/>
</dbReference>
<evidence type="ECO:0000313" key="17">
    <source>
        <dbReference type="EMBL" id="MBB6053669.1"/>
    </source>
</evidence>
<dbReference type="PANTHER" id="PTHR43020">
    <property type="entry name" value="CDK5 REGULATORY SUBUNIT-ASSOCIATED PROTEIN 1"/>
    <property type="match status" value="1"/>
</dbReference>
<evidence type="ECO:0000256" key="7">
    <source>
        <dbReference type="ARBA" id="ARBA00023014"/>
    </source>
</evidence>
<dbReference type="InterPro" id="IPR006638">
    <property type="entry name" value="Elp3/MiaA/NifB-like_rSAM"/>
</dbReference>
<dbReference type="InterPro" id="IPR058240">
    <property type="entry name" value="rSAM_sf"/>
</dbReference>
<evidence type="ECO:0000256" key="4">
    <source>
        <dbReference type="ARBA" id="ARBA00022691"/>
    </source>
</evidence>
<evidence type="ECO:0000256" key="11">
    <source>
        <dbReference type="ARBA" id="ARBA00080698"/>
    </source>
</evidence>
<evidence type="ECO:0000256" key="3">
    <source>
        <dbReference type="ARBA" id="ARBA00022679"/>
    </source>
</evidence>
<dbReference type="CDD" id="cd01335">
    <property type="entry name" value="Radical_SAM"/>
    <property type="match status" value="1"/>
</dbReference>
<dbReference type="InterPro" id="IPR002792">
    <property type="entry name" value="TRAM_dom"/>
</dbReference>
<dbReference type="InterPro" id="IPR005839">
    <property type="entry name" value="Methylthiotransferase"/>
</dbReference>
<evidence type="ECO:0000256" key="13">
    <source>
        <dbReference type="HAMAP-Rule" id="MF_01864"/>
    </source>
</evidence>
<keyword evidence="13" id="KW-0963">Cytoplasm</keyword>
<dbReference type="AlphaFoldDB" id="A0A7W9SXG7"/>
<comment type="subcellular location">
    <subcellularLocation>
        <location evidence="13">Cytoplasm</location>
    </subcellularLocation>
</comment>
<keyword evidence="6 13" id="KW-0408">Iron</keyword>
<evidence type="ECO:0000256" key="6">
    <source>
        <dbReference type="ARBA" id="ARBA00023004"/>
    </source>
</evidence>
<evidence type="ECO:0000259" key="14">
    <source>
        <dbReference type="PROSITE" id="PS50926"/>
    </source>
</evidence>
<dbReference type="SFLD" id="SFLDS00029">
    <property type="entry name" value="Radical_SAM"/>
    <property type="match status" value="1"/>
</dbReference>
<evidence type="ECO:0000256" key="8">
    <source>
        <dbReference type="ARBA" id="ARBA00033765"/>
    </source>
</evidence>
<evidence type="ECO:0000256" key="12">
    <source>
        <dbReference type="ARBA" id="ARBA00081141"/>
    </source>
</evidence>
<evidence type="ECO:0000256" key="2">
    <source>
        <dbReference type="ARBA" id="ARBA00022485"/>
    </source>
</evidence>
<keyword evidence="5 13" id="KW-0479">Metal-binding</keyword>
<keyword evidence="18" id="KW-1185">Reference proteome</keyword>
<dbReference type="SFLD" id="SFLDG01061">
    <property type="entry name" value="methylthiotransferase"/>
    <property type="match status" value="1"/>
</dbReference>
<keyword evidence="3 13" id="KW-0808">Transferase</keyword>
<protein>
    <recommendedName>
        <fullName evidence="10 13">tRNA-2-methylthio-N(6)-dimethylallyladenosine synthase</fullName>
        <ecNumber evidence="8 13">2.8.4.3</ecNumber>
    </recommendedName>
    <alternativeName>
        <fullName evidence="12 13">(Dimethylallyl)adenosine tRNA methylthiotransferase MiaB</fullName>
    </alternativeName>
    <alternativeName>
        <fullName evidence="11 13">tRNA-i(6)A37 methylthiotransferase</fullName>
    </alternativeName>
</protein>
<evidence type="ECO:0000256" key="5">
    <source>
        <dbReference type="ARBA" id="ARBA00022723"/>
    </source>
</evidence>
<feature type="binding site" evidence="13">
    <location>
        <position position="182"/>
    </location>
    <ligand>
        <name>[4Fe-4S] cluster</name>
        <dbReference type="ChEBI" id="CHEBI:49883"/>
        <label>2</label>
        <note>4Fe-4S-S-AdoMet</note>
    </ligand>
</feature>
<dbReference type="InterPro" id="IPR007197">
    <property type="entry name" value="rSAM"/>
</dbReference>
<dbReference type="Pfam" id="PF01938">
    <property type="entry name" value="TRAM"/>
    <property type="match status" value="1"/>
</dbReference>
<dbReference type="NCBIfam" id="TIGR00089">
    <property type="entry name" value="MiaB/RimO family radical SAM methylthiotransferase"/>
    <property type="match status" value="1"/>
</dbReference>
<keyword evidence="13" id="KW-0819">tRNA processing</keyword>
<dbReference type="RefSeq" id="WP_184203762.1">
    <property type="nucleotide sequence ID" value="NZ_JACHGW010000008.1"/>
</dbReference>
<feature type="binding site" evidence="13">
    <location>
        <position position="179"/>
    </location>
    <ligand>
        <name>[4Fe-4S] cluster</name>
        <dbReference type="ChEBI" id="CHEBI:49883"/>
        <label>2</label>
        <note>4Fe-4S-S-AdoMet</note>
    </ligand>
</feature>
<feature type="domain" description="TRAM" evidence="14">
    <location>
        <begin position="395"/>
        <end position="459"/>
    </location>
</feature>
<dbReference type="PROSITE" id="PS51449">
    <property type="entry name" value="MTTASE_N"/>
    <property type="match status" value="1"/>
</dbReference>
<dbReference type="InterPro" id="IPR006463">
    <property type="entry name" value="MiaB_methiolase"/>
</dbReference>
<feature type="domain" description="MTTase N-terminal" evidence="15">
    <location>
        <begin position="6"/>
        <end position="122"/>
    </location>
</feature>
<dbReference type="Gene3D" id="3.40.50.12160">
    <property type="entry name" value="Methylthiotransferase, N-terminal domain"/>
    <property type="match status" value="1"/>
</dbReference>
<dbReference type="SFLD" id="SFLDF00273">
    <property type="entry name" value="(dimethylallyl)adenosine_tRNA"/>
    <property type="match status" value="1"/>
</dbReference>
<gene>
    <name evidence="13" type="primary">miaB</name>
    <name evidence="17" type="ORF">HNQ39_005511</name>
</gene>
<evidence type="ECO:0000256" key="10">
    <source>
        <dbReference type="ARBA" id="ARBA00068570"/>
    </source>
</evidence>
<feature type="binding site" evidence="13">
    <location>
        <position position="51"/>
    </location>
    <ligand>
        <name>[4Fe-4S] cluster</name>
        <dbReference type="ChEBI" id="CHEBI:49883"/>
        <label>1</label>
    </ligand>
</feature>
<comment type="caution">
    <text evidence="17">The sequence shown here is derived from an EMBL/GenBank/DDBJ whole genome shotgun (WGS) entry which is preliminary data.</text>
</comment>
<feature type="domain" description="Radical SAM core" evidence="16">
    <location>
        <begin position="161"/>
        <end position="392"/>
    </location>
</feature>